<protein>
    <recommendedName>
        <fullName evidence="3">DUF4064 domain-containing protein</fullName>
    </recommendedName>
</protein>
<comment type="caution">
    <text evidence="2">The sequence shown here is derived from an EMBL/GenBank/DDBJ whole genome shotgun (WGS) entry which is preliminary data.</text>
</comment>
<evidence type="ECO:0000313" key="2">
    <source>
        <dbReference type="EMBL" id="KKN08373.1"/>
    </source>
</evidence>
<proteinExistence type="predicted"/>
<accession>A0A0F9QT48</accession>
<feature type="transmembrane region" description="Helical" evidence="1">
    <location>
        <begin position="101"/>
        <end position="130"/>
    </location>
</feature>
<dbReference type="EMBL" id="LAZR01004465">
    <property type="protein sequence ID" value="KKN08373.1"/>
    <property type="molecule type" value="Genomic_DNA"/>
</dbReference>
<feature type="transmembrane region" description="Helical" evidence="1">
    <location>
        <begin position="66"/>
        <end position="89"/>
    </location>
</feature>
<feature type="transmembrane region" description="Helical" evidence="1">
    <location>
        <begin position="23"/>
        <end position="45"/>
    </location>
</feature>
<organism evidence="2">
    <name type="scientific">marine sediment metagenome</name>
    <dbReference type="NCBI Taxonomy" id="412755"/>
    <lineage>
        <taxon>unclassified sequences</taxon>
        <taxon>metagenomes</taxon>
        <taxon>ecological metagenomes</taxon>
    </lineage>
</organism>
<evidence type="ECO:0000256" key="1">
    <source>
        <dbReference type="SAM" id="Phobius"/>
    </source>
</evidence>
<dbReference type="AlphaFoldDB" id="A0A0F9QT48"/>
<sequence length="140" mass="14545">MSKEQKPVVTTPEASDQVSGPSIGLLITGILGAALSFIGLIAGLFETGIESIKSNEFIGGYARIAEGAAGVAFCFVGLLVAGFIIYASLKMKALTQWSLCIAASIIAMIPCISPCCIVGLPIGIWCLVVLTKPEVRASFH</sequence>
<reference evidence="2" key="1">
    <citation type="journal article" date="2015" name="Nature">
        <title>Complex archaea that bridge the gap between prokaryotes and eukaryotes.</title>
        <authorList>
            <person name="Spang A."/>
            <person name="Saw J.H."/>
            <person name="Jorgensen S.L."/>
            <person name="Zaremba-Niedzwiedzka K."/>
            <person name="Martijn J."/>
            <person name="Lind A.E."/>
            <person name="van Eijk R."/>
            <person name="Schleper C."/>
            <person name="Guy L."/>
            <person name="Ettema T.J."/>
        </authorList>
    </citation>
    <scope>NUCLEOTIDE SEQUENCE</scope>
</reference>
<name>A0A0F9QT48_9ZZZZ</name>
<gene>
    <name evidence="2" type="ORF">LCGC14_1057420</name>
</gene>
<keyword evidence="1" id="KW-0472">Membrane</keyword>
<keyword evidence="1" id="KW-1133">Transmembrane helix</keyword>
<keyword evidence="1" id="KW-0812">Transmembrane</keyword>
<evidence type="ECO:0008006" key="3">
    <source>
        <dbReference type="Google" id="ProtNLM"/>
    </source>
</evidence>